<evidence type="ECO:0000313" key="8">
    <source>
        <dbReference type="EMBL" id="SDY74178.1"/>
    </source>
</evidence>
<evidence type="ECO:0000256" key="5">
    <source>
        <dbReference type="ARBA" id="ARBA00023136"/>
    </source>
</evidence>
<gene>
    <name evidence="8" type="ORF">SAMN05192546_10475</name>
</gene>
<dbReference type="STRING" id="159292.SAMN05192546_10475"/>
<dbReference type="RefSeq" id="WP_093312501.1">
    <property type="nucleotide sequence ID" value="NZ_FNPV01000004.1"/>
</dbReference>
<keyword evidence="4 6" id="KW-1133">Transmembrane helix</keyword>
<keyword evidence="5 6" id="KW-0472">Membrane</keyword>
<feature type="transmembrane region" description="Helical" evidence="6">
    <location>
        <begin position="93"/>
        <end position="115"/>
    </location>
</feature>
<evidence type="ECO:0000256" key="3">
    <source>
        <dbReference type="ARBA" id="ARBA00022692"/>
    </source>
</evidence>
<dbReference type="InterPro" id="IPR032816">
    <property type="entry name" value="VTT_dom"/>
</dbReference>
<dbReference type="Proteomes" id="UP000199230">
    <property type="component" value="Unassembled WGS sequence"/>
</dbReference>
<evidence type="ECO:0000256" key="6">
    <source>
        <dbReference type="RuleBase" id="RU366058"/>
    </source>
</evidence>
<evidence type="ECO:0000256" key="2">
    <source>
        <dbReference type="ARBA" id="ARBA00022475"/>
    </source>
</evidence>
<comment type="subcellular location">
    <subcellularLocation>
        <location evidence="1 6">Cell membrane</location>
        <topology evidence="1 6">Multi-pass membrane protein</topology>
    </subcellularLocation>
</comment>
<dbReference type="GO" id="GO:0005886">
    <property type="term" value="C:plasma membrane"/>
    <property type="evidence" value="ECO:0007669"/>
    <property type="project" value="UniProtKB-SubCell"/>
</dbReference>
<evidence type="ECO:0000259" key="7">
    <source>
        <dbReference type="Pfam" id="PF09335"/>
    </source>
</evidence>
<comment type="similarity">
    <text evidence="6">Belongs to the TVP38/TMEM64 family.</text>
</comment>
<protein>
    <recommendedName>
        <fullName evidence="6">TVP38/TMEM64 family membrane protein</fullName>
    </recommendedName>
</protein>
<reference evidence="8 9" key="1">
    <citation type="submission" date="2016-10" db="EMBL/GenBank/DDBJ databases">
        <authorList>
            <person name="de Groot N.N."/>
        </authorList>
    </citation>
    <scope>NUCLEOTIDE SEQUENCE [LARGE SCALE GENOMIC DNA]</scope>
    <source>
        <strain evidence="8 9">APO</strain>
    </source>
</reference>
<proteinExistence type="inferred from homology"/>
<organism evidence="8 9">
    <name type="scientific">Tindallia californiensis</name>
    <dbReference type="NCBI Taxonomy" id="159292"/>
    <lineage>
        <taxon>Bacteria</taxon>
        <taxon>Bacillati</taxon>
        <taxon>Bacillota</taxon>
        <taxon>Clostridia</taxon>
        <taxon>Peptostreptococcales</taxon>
        <taxon>Tindalliaceae</taxon>
        <taxon>Tindallia</taxon>
    </lineage>
</organism>
<dbReference type="AlphaFoldDB" id="A0A1H3MD06"/>
<accession>A0A1H3MD06</accession>
<dbReference type="PANTHER" id="PTHR12677">
    <property type="entry name" value="GOLGI APPARATUS MEMBRANE PROTEIN TVP38-RELATED"/>
    <property type="match status" value="1"/>
</dbReference>
<keyword evidence="2 6" id="KW-1003">Cell membrane</keyword>
<name>A0A1H3MD06_9FIRM</name>
<dbReference type="PANTHER" id="PTHR12677:SF59">
    <property type="entry name" value="GOLGI APPARATUS MEMBRANE PROTEIN TVP38-RELATED"/>
    <property type="match status" value="1"/>
</dbReference>
<dbReference type="Pfam" id="PF09335">
    <property type="entry name" value="VTT_dom"/>
    <property type="match status" value="1"/>
</dbReference>
<evidence type="ECO:0000313" key="9">
    <source>
        <dbReference type="Proteomes" id="UP000199230"/>
    </source>
</evidence>
<dbReference type="EMBL" id="FNPV01000004">
    <property type="protein sequence ID" value="SDY74178.1"/>
    <property type="molecule type" value="Genomic_DNA"/>
</dbReference>
<feature type="transmembrane region" description="Helical" evidence="6">
    <location>
        <begin position="12"/>
        <end position="31"/>
    </location>
</feature>
<dbReference type="OrthoDB" id="9779114at2"/>
<sequence length="236" mass="26417">MIVTLFSNKKRIAQLAYGIMFITGLMIYFYSRNHHGLCLYAIIEGLQQYQQSFFLRSAFAFFLLRFLFASFAIPGSGLITLAGGAIFGWLPGSLLVLLANSTGYMIVFILTRFAFKDTVETYFKGSFQRIRKMSNSHGPALLFMLRMIEVVPCFVVNSYFALTDMKPLTYFIFTLLGAYPGIVLFTHIGVQIVSVKQLVDLISIPTLLLFAAAAFIPVISSFIIQSSKSKKEPLSS</sequence>
<feature type="domain" description="VTT" evidence="7">
    <location>
        <begin position="74"/>
        <end position="190"/>
    </location>
</feature>
<keyword evidence="9" id="KW-1185">Reference proteome</keyword>
<evidence type="ECO:0000256" key="1">
    <source>
        <dbReference type="ARBA" id="ARBA00004651"/>
    </source>
</evidence>
<feature type="transmembrane region" description="Helical" evidence="6">
    <location>
        <begin position="136"/>
        <end position="162"/>
    </location>
</feature>
<keyword evidence="3 6" id="KW-0812">Transmembrane</keyword>
<dbReference type="InterPro" id="IPR015414">
    <property type="entry name" value="TMEM64"/>
</dbReference>
<feature type="transmembrane region" description="Helical" evidence="6">
    <location>
        <begin position="202"/>
        <end position="224"/>
    </location>
</feature>
<feature type="transmembrane region" description="Helical" evidence="6">
    <location>
        <begin position="168"/>
        <end position="190"/>
    </location>
</feature>
<evidence type="ECO:0000256" key="4">
    <source>
        <dbReference type="ARBA" id="ARBA00022989"/>
    </source>
</evidence>